<dbReference type="EMBL" id="NQVE01000102">
    <property type="protein sequence ID" value="RAL48104.1"/>
    <property type="molecule type" value="Genomic_DNA"/>
</dbReference>
<dbReference type="Proteomes" id="UP000249390">
    <property type="component" value="Unassembled WGS sequence"/>
</dbReference>
<protein>
    <submittedName>
        <fullName evidence="2">Uncharacterized protein</fullName>
    </submittedName>
</protein>
<gene>
    <name evidence="2" type="ORF">DM860_017895</name>
</gene>
<dbReference type="AlphaFoldDB" id="A0A328DR54"/>
<comment type="caution">
    <text evidence="2">The sequence shown here is derived from an EMBL/GenBank/DDBJ whole genome shotgun (WGS) entry which is preliminary data.</text>
</comment>
<feature type="compositionally biased region" description="Basic residues" evidence="1">
    <location>
        <begin position="116"/>
        <end position="126"/>
    </location>
</feature>
<dbReference type="InterPro" id="IPR019308">
    <property type="entry name" value="TMEM214"/>
</dbReference>
<evidence type="ECO:0000256" key="1">
    <source>
        <dbReference type="SAM" id="MobiDB-lite"/>
    </source>
</evidence>
<evidence type="ECO:0000313" key="2">
    <source>
        <dbReference type="EMBL" id="RAL48104.1"/>
    </source>
</evidence>
<dbReference type="GO" id="GO:0005794">
    <property type="term" value="C:Golgi apparatus"/>
    <property type="evidence" value="ECO:0007669"/>
    <property type="project" value="TreeGrafter"/>
</dbReference>
<feature type="compositionally biased region" description="Basic and acidic residues" evidence="1">
    <location>
        <begin position="59"/>
        <end position="72"/>
    </location>
</feature>
<organism evidence="2 3">
    <name type="scientific">Cuscuta australis</name>
    <dbReference type="NCBI Taxonomy" id="267555"/>
    <lineage>
        <taxon>Eukaryota</taxon>
        <taxon>Viridiplantae</taxon>
        <taxon>Streptophyta</taxon>
        <taxon>Embryophyta</taxon>
        <taxon>Tracheophyta</taxon>
        <taxon>Spermatophyta</taxon>
        <taxon>Magnoliopsida</taxon>
        <taxon>eudicotyledons</taxon>
        <taxon>Gunneridae</taxon>
        <taxon>Pentapetalae</taxon>
        <taxon>asterids</taxon>
        <taxon>lamiids</taxon>
        <taxon>Solanales</taxon>
        <taxon>Convolvulaceae</taxon>
        <taxon>Cuscuteae</taxon>
        <taxon>Cuscuta</taxon>
        <taxon>Cuscuta subgen. Grammica</taxon>
        <taxon>Cuscuta sect. Cleistogrammica</taxon>
    </lineage>
</organism>
<sequence>MEIQSMDFEATHQLGSDAGSDHGWQKVSYAKKQRKKQAPADSARIASDGSGPDNVFLSLEKRGEERHQRIEAQRAAMYFDDEAPARSAPKHRSDEEDPDSDSEGAVQNGAVEVKKKEKQKKPKKPKVTVAEAAAKIDQSELSAFLDEISASYDSDTQEEIILMRFADYFGRAFSTVSASQFPWLKLFRESPVAKIADVPICHLPEPVYKTSVDWISKRSYDYLGPFVVWLLNSILADLAAQQAGSKATKKGVQQTSSKSQVAIFLVLSMVLRRKPDVLITIMPKLRENNMYEKQETLPVMVWVTAQACHGDMCVGLYLWAHWILPLVGGKSGSNPQARDLILQSVERILSAPKARTVLINGAVRKGERLVPPSALDLLLRVTFPAPPARVKATERFEKIYPTLKEIALAGSPGSKAMKQLSQQIFPIAVKVSGEGTPALSQEGTNLFVWCLSQNVDCYRQWDKIYVDNIQASVAALRKLTDQWKVLSADKSSHDVLRETLLHFRNKNEKVEGVDAANQPLLKDADKYCKLLLGRLSRGPGCLKSFAVVAVLLGVGAAVVTSPDIQSWDWNKFSALLTAQ</sequence>
<keyword evidence="3" id="KW-1185">Reference proteome</keyword>
<reference evidence="2 3" key="1">
    <citation type="submission" date="2018-06" db="EMBL/GenBank/DDBJ databases">
        <title>The Genome of Cuscuta australis (Dodder) Provides Insight into the Evolution of Plant Parasitism.</title>
        <authorList>
            <person name="Liu H."/>
        </authorList>
    </citation>
    <scope>NUCLEOTIDE SEQUENCE [LARGE SCALE GENOMIC DNA]</scope>
    <source>
        <strain evidence="3">cv. Yunnan</strain>
        <tissue evidence="2">Vines</tissue>
    </source>
</reference>
<evidence type="ECO:0000313" key="3">
    <source>
        <dbReference type="Proteomes" id="UP000249390"/>
    </source>
</evidence>
<name>A0A328DR54_9ASTE</name>
<dbReference type="GO" id="GO:0005783">
    <property type="term" value="C:endoplasmic reticulum"/>
    <property type="evidence" value="ECO:0007669"/>
    <property type="project" value="TreeGrafter"/>
</dbReference>
<dbReference type="PANTHER" id="PTHR13448">
    <property type="entry name" value="TRANSMEMBRANE PROTEIN 214"/>
    <property type="match status" value="1"/>
</dbReference>
<proteinExistence type="predicted"/>
<accession>A0A328DR54</accession>
<dbReference type="Pfam" id="PF10151">
    <property type="entry name" value="TMEM214"/>
    <property type="match status" value="1"/>
</dbReference>
<dbReference type="PANTHER" id="PTHR13448:SF14">
    <property type="entry name" value="F26K24.17 PROTEIN"/>
    <property type="match status" value="1"/>
</dbReference>
<feature type="region of interest" description="Disordered" evidence="1">
    <location>
        <begin position="1"/>
        <end position="127"/>
    </location>
</feature>